<evidence type="ECO:0000313" key="3">
    <source>
        <dbReference type="Proteomes" id="UP000600214"/>
    </source>
</evidence>
<feature type="domain" description="SnoaL-like" evidence="1">
    <location>
        <begin position="5"/>
        <end position="133"/>
    </location>
</feature>
<dbReference type="InterPro" id="IPR037401">
    <property type="entry name" value="SnoaL-like"/>
</dbReference>
<dbReference type="RefSeq" id="WP_229221038.1">
    <property type="nucleotide sequence ID" value="NZ_BMIA01000001.1"/>
</dbReference>
<dbReference type="Gene3D" id="3.10.450.50">
    <property type="match status" value="1"/>
</dbReference>
<evidence type="ECO:0000259" key="1">
    <source>
        <dbReference type="Pfam" id="PF13577"/>
    </source>
</evidence>
<gene>
    <name evidence="2" type="ORF">GCM10007423_00270</name>
</gene>
<reference evidence="3" key="1">
    <citation type="journal article" date="2019" name="Int. J. Syst. Evol. Microbiol.">
        <title>The Global Catalogue of Microorganisms (GCM) 10K type strain sequencing project: providing services to taxonomists for standard genome sequencing and annotation.</title>
        <authorList>
            <consortium name="The Broad Institute Genomics Platform"/>
            <consortium name="The Broad Institute Genome Sequencing Center for Infectious Disease"/>
            <person name="Wu L."/>
            <person name="Ma J."/>
        </authorList>
    </citation>
    <scope>NUCLEOTIDE SEQUENCE [LARGE SCALE GENOMIC DNA]</scope>
    <source>
        <strain evidence="3">CGMCC 1.15288</strain>
    </source>
</reference>
<protein>
    <recommendedName>
        <fullName evidence="1">SnoaL-like domain-containing protein</fullName>
    </recommendedName>
</protein>
<accession>A0ABQ1YCT7</accession>
<dbReference type="CDD" id="cd00531">
    <property type="entry name" value="NTF2_like"/>
    <property type="match status" value="1"/>
</dbReference>
<dbReference type="InterPro" id="IPR032710">
    <property type="entry name" value="NTF2-like_dom_sf"/>
</dbReference>
<dbReference type="SUPFAM" id="SSF54427">
    <property type="entry name" value="NTF2-like"/>
    <property type="match status" value="1"/>
</dbReference>
<dbReference type="EMBL" id="BMIA01000001">
    <property type="protein sequence ID" value="GGH20095.1"/>
    <property type="molecule type" value="Genomic_DNA"/>
</dbReference>
<proteinExistence type="predicted"/>
<name>A0ABQ1YCT7_9BACT</name>
<dbReference type="Pfam" id="PF13577">
    <property type="entry name" value="SnoaL_4"/>
    <property type="match status" value="1"/>
</dbReference>
<organism evidence="2 3">
    <name type="scientific">Dyadobacter endophyticus</name>
    <dbReference type="NCBI Taxonomy" id="1749036"/>
    <lineage>
        <taxon>Bacteria</taxon>
        <taxon>Pseudomonadati</taxon>
        <taxon>Bacteroidota</taxon>
        <taxon>Cytophagia</taxon>
        <taxon>Cytophagales</taxon>
        <taxon>Spirosomataceae</taxon>
        <taxon>Dyadobacter</taxon>
    </lineage>
</organism>
<evidence type="ECO:0000313" key="2">
    <source>
        <dbReference type="EMBL" id="GGH20095.1"/>
    </source>
</evidence>
<comment type="caution">
    <text evidence="2">The sequence shown here is derived from an EMBL/GenBank/DDBJ whole genome shotgun (WGS) entry which is preliminary data.</text>
</comment>
<dbReference type="Proteomes" id="UP000600214">
    <property type="component" value="Unassembled WGS sequence"/>
</dbReference>
<sequence>MNTQDIADQLKLRALVDQVSIFADKKDFEAQVQLFTEDAITEITVGGNLIMQLTGREAMSAAFEGFNKSFATSFHLNGQHVVAVKGDHANGTLYSHITLLSIEHGKKVKSTIGAVYQDGYERINARWLIASRRGTFIWQDKNLLDP</sequence>
<keyword evidence="3" id="KW-1185">Reference proteome</keyword>